<dbReference type="SUPFAM" id="SSF51735">
    <property type="entry name" value="NAD(P)-binding Rossmann-fold domains"/>
    <property type="match status" value="1"/>
</dbReference>
<protein>
    <submittedName>
        <fullName evidence="1">Uncharacterized protein</fullName>
    </submittedName>
</protein>
<dbReference type="GO" id="GO:0005737">
    <property type="term" value="C:cytoplasm"/>
    <property type="evidence" value="ECO:0007669"/>
    <property type="project" value="TreeGrafter"/>
</dbReference>
<dbReference type="InterPro" id="IPR036291">
    <property type="entry name" value="NAD(P)-bd_dom_sf"/>
</dbReference>
<keyword evidence="2" id="KW-1185">Reference proteome</keyword>
<dbReference type="CDD" id="cd05325">
    <property type="entry name" value="carb_red_sniffer_like_SDR_c"/>
    <property type="match status" value="1"/>
</dbReference>
<dbReference type="STRING" id="409849.ENSPMGP00000026592"/>
<reference evidence="1" key="1">
    <citation type="submission" date="2025-08" db="UniProtKB">
        <authorList>
            <consortium name="Ensembl"/>
        </authorList>
    </citation>
    <scope>IDENTIFICATION</scope>
</reference>
<dbReference type="InterPro" id="IPR002347">
    <property type="entry name" value="SDR_fam"/>
</dbReference>
<organism evidence="1 2">
    <name type="scientific">Periophthalmus magnuspinnatus</name>
    <dbReference type="NCBI Taxonomy" id="409849"/>
    <lineage>
        <taxon>Eukaryota</taxon>
        <taxon>Metazoa</taxon>
        <taxon>Chordata</taxon>
        <taxon>Craniata</taxon>
        <taxon>Vertebrata</taxon>
        <taxon>Euteleostomi</taxon>
        <taxon>Actinopterygii</taxon>
        <taxon>Neopterygii</taxon>
        <taxon>Teleostei</taxon>
        <taxon>Neoteleostei</taxon>
        <taxon>Acanthomorphata</taxon>
        <taxon>Gobiaria</taxon>
        <taxon>Gobiiformes</taxon>
        <taxon>Gobioidei</taxon>
        <taxon>Gobiidae</taxon>
        <taxon>Oxudercinae</taxon>
        <taxon>Periophthalmus</taxon>
    </lineage>
</organism>
<evidence type="ECO:0000313" key="2">
    <source>
        <dbReference type="Proteomes" id="UP000261520"/>
    </source>
</evidence>
<accession>A0A3B4BA36</accession>
<sequence length="251" mass="27521">MTWCDLWKDKLSRDCSYQGLYSCTVVLITGANRGIGLELVRQITETQKPLSKVFACCRDPDGPKAQALKALAEKHPDVIMVIRMDVADPKSIQQAALQVGSSTTEQMTSTFNTNVIGPMVVIQEFLPHLRAAAKVHGKPGMSCRKAAVINVSTLGSSIELAKEQYVQFKLLPYRTSKAALNMLSVCASVDLQKDEVLCVLLHPGWVRTDMGGPNAELDVQESVQGMLKVMESMSEKHTGALLDYCGHTIPW</sequence>
<dbReference type="Ensembl" id="ENSPMGT00000028324.1">
    <property type="protein sequence ID" value="ENSPMGP00000026592.1"/>
    <property type="gene ID" value="ENSPMGG00000021432.1"/>
</dbReference>
<name>A0A3B4BA36_9GOBI</name>
<reference evidence="1" key="2">
    <citation type="submission" date="2025-09" db="UniProtKB">
        <authorList>
            <consortium name="Ensembl"/>
        </authorList>
    </citation>
    <scope>IDENTIFICATION</scope>
</reference>
<dbReference type="PRINTS" id="PR00081">
    <property type="entry name" value="GDHRDH"/>
</dbReference>
<dbReference type="Gene3D" id="3.40.50.720">
    <property type="entry name" value="NAD(P)-binding Rossmann-like Domain"/>
    <property type="match status" value="1"/>
</dbReference>
<dbReference type="InterPro" id="IPR051468">
    <property type="entry name" value="Fungal_SecMetab_SDRs"/>
</dbReference>
<dbReference type="GO" id="GO:0016491">
    <property type="term" value="F:oxidoreductase activity"/>
    <property type="evidence" value="ECO:0007669"/>
    <property type="project" value="TreeGrafter"/>
</dbReference>
<dbReference type="Pfam" id="PF00106">
    <property type="entry name" value="adh_short"/>
    <property type="match status" value="2"/>
</dbReference>
<dbReference type="PANTHER" id="PTHR43544:SF33">
    <property type="entry name" value="C-FACTOR"/>
    <property type="match status" value="1"/>
</dbReference>
<dbReference type="AlphaFoldDB" id="A0A3B4BA36"/>
<proteinExistence type="predicted"/>
<evidence type="ECO:0000313" key="1">
    <source>
        <dbReference type="Ensembl" id="ENSPMGP00000026592.1"/>
    </source>
</evidence>
<dbReference type="Proteomes" id="UP000261520">
    <property type="component" value="Unplaced"/>
</dbReference>
<dbReference type="PANTHER" id="PTHR43544">
    <property type="entry name" value="SHORT-CHAIN DEHYDROGENASE/REDUCTASE"/>
    <property type="match status" value="1"/>
</dbReference>